<organism evidence="5 6">
    <name type="scientific">Rhodopirellula baltica WH47</name>
    <dbReference type="NCBI Taxonomy" id="991778"/>
    <lineage>
        <taxon>Bacteria</taxon>
        <taxon>Pseudomonadati</taxon>
        <taxon>Planctomycetota</taxon>
        <taxon>Planctomycetia</taxon>
        <taxon>Pirellulales</taxon>
        <taxon>Pirellulaceae</taxon>
        <taxon>Rhodopirellula</taxon>
    </lineage>
</organism>
<keyword evidence="2" id="KW-0067">ATP-binding</keyword>
<evidence type="ECO:0000256" key="1">
    <source>
        <dbReference type="ARBA" id="ARBA00022977"/>
    </source>
</evidence>
<dbReference type="CDD" id="cd02194">
    <property type="entry name" value="ThiL"/>
    <property type="match status" value="1"/>
</dbReference>
<dbReference type="NCBIfam" id="TIGR01379">
    <property type="entry name" value="thiL"/>
    <property type="match status" value="1"/>
</dbReference>
<feature type="binding site" evidence="2">
    <location>
        <position position="305"/>
    </location>
    <ligand>
        <name>substrate</name>
    </ligand>
</feature>
<dbReference type="Proteomes" id="UP000006222">
    <property type="component" value="Unassembled WGS sequence"/>
</dbReference>
<dbReference type="SUPFAM" id="SSF56042">
    <property type="entry name" value="PurM C-terminal domain-like"/>
    <property type="match status" value="1"/>
</dbReference>
<dbReference type="InterPro" id="IPR006283">
    <property type="entry name" value="ThiL-like"/>
</dbReference>
<evidence type="ECO:0000256" key="2">
    <source>
        <dbReference type="HAMAP-Rule" id="MF_02128"/>
    </source>
</evidence>
<comment type="miscellaneous">
    <text evidence="2">Reaction mechanism of ThiL seems to utilize a direct, inline transfer of the gamma-phosphate of ATP to TMP rather than a phosphorylated enzyme intermediate.</text>
</comment>
<feature type="binding site" evidence="2">
    <location>
        <position position="198"/>
    </location>
    <ligand>
        <name>Mg(2+)</name>
        <dbReference type="ChEBI" id="CHEBI:18420"/>
        <label>3</label>
    </ligand>
</feature>
<proteinExistence type="inferred from homology"/>
<comment type="caution">
    <text evidence="2">Lacks conserved residue(s) required for the propagation of feature annotation.</text>
</comment>
<feature type="binding site" evidence="2">
    <location>
        <position position="201"/>
    </location>
    <ligand>
        <name>Mg(2+)</name>
        <dbReference type="ChEBI" id="CHEBI:18420"/>
        <label>5</label>
    </ligand>
</feature>
<feature type="binding site" evidence="2">
    <location>
        <position position="109"/>
    </location>
    <ligand>
        <name>ATP</name>
        <dbReference type="ChEBI" id="CHEBI:30616"/>
    </ligand>
</feature>
<keyword evidence="2" id="KW-0547">Nucleotide-binding</keyword>
<comment type="pathway">
    <text evidence="2">Cofactor biosynthesis; thiamine diphosphate biosynthesis; thiamine diphosphate from thiamine phosphate: step 1/1.</text>
</comment>
<dbReference type="HAMAP" id="MF_02128">
    <property type="entry name" value="TMP_kinase"/>
    <property type="match status" value="1"/>
</dbReference>
<dbReference type="GO" id="GO:0009229">
    <property type="term" value="P:thiamine diphosphate biosynthetic process"/>
    <property type="evidence" value="ECO:0007669"/>
    <property type="project" value="UniProtKB-UniRule"/>
</dbReference>
<name>F2AWA9_RHOBT</name>
<dbReference type="PIRSF" id="PIRSF005303">
    <property type="entry name" value="Thiam_monoph_kin"/>
    <property type="match status" value="1"/>
</dbReference>
<feature type="binding site" evidence="2">
    <location>
        <position position="151"/>
    </location>
    <ligand>
        <name>ATP</name>
        <dbReference type="ChEBI" id="CHEBI:30616"/>
    </ligand>
</feature>
<comment type="catalytic activity">
    <reaction evidence="2">
        <text>thiamine phosphate + ATP = thiamine diphosphate + ADP</text>
        <dbReference type="Rhea" id="RHEA:15913"/>
        <dbReference type="ChEBI" id="CHEBI:30616"/>
        <dbReference type="ChEBI" id="CHEBI:37575"/>
        <dbReference type="ChEBI" id="CHEBI:58937"/>
        <dbReference type="ChEBI" id="CHEBI:456216"/>
        <dbReference type="EC" id="2.7.4.16"/>
    </reaction>
</comment>
<dbReference type="InterPro" id="IPR036921">
    <property type="entry name" value="PurM-like_N_sf"/>
</dbReference>
<comment type="function">
    <text evidence="2">Catalyzes the ATP-dependent phosphorylation of thiamine-monophosphate (TMP) to form thiamine-pyrophosphate (TPP), the active form of vitamin B1.</text>
</comment>
<dbReference type="PANTHER" id="PTHR30270">
    <property type="entry name" value="THIAMINE-MONOPHOSPHATE KINASE"/>
    <property type="match status" value="1"/>
</dbReference>
<feature type="domain" description="PurM-like C-terminal" evidence="4">
    <location>
        <begin position="169"/>
        <end position="286"/>
    </location>
</feature>
<dbReference type="GO" id="GO:0009030">
    <property type="term" value="F:thiamine-phosphate kinase activity"/>
    <property type="evidence" value="ECO:0007669"/>
    <property type="project" value="UniProtKB-UniRule"/>
</dbReference>
<keyword evidence="2 5" id="KW-0808">Transferase</keyword>
<comment type="similarity">
    <text evidence="2">Belongs to the thiamine-monophosphate kinase family.</text>
</comment>
<dbReference type="GO" id="GO:0009228">
    <property type="term" value="P:thiamine biosynthetic process"/>
    <property type="evidence" value="ECO:0007669"/>
    <property type="project" value="UniProtKB-KW"/>
</dbReference>
<feature type="binding site" evidence="2">
    <location>
        <position position="251"/>
    </location>
    <ligand>
        <name>substrate</name>
    </ligand>
</feature>
<keyword evidence="2" id="KW-0479">Metal-binding</keyword>
<comment type="caution">
    <text evidence="5">The sequence shown here is derived from an EMBL/GenBank/DDBJ whole genome shotgun (WGS) entry which is preliminary data.</text>
</comment>
<dbReference type="Gene3D" id="3.30.1330.10">
    <property type="entry name" value="PurM-like, N-terminal domain"/>
    <property type="match status" value="1"/>
</dbReference>
<dbReference type="AlphaFoldDB" id="F2AWA9"/>
<dbReference type="Pfam" id="PF02769">
    <property type="entry name" value="AIRS_C"/>
    <property type="match status" value="1"/>
</dbReference>
<feature type="binding site" evidence="2">
    <location>
        <position position="49"/>
    </location>
    <ligand>
        <name>Mg(2+)</name>
        <dbReference type="ChEBI" id="CHEBI:18420"/>
        <label>1</label>
    </ligand>
</feature>
<reference evidence="5 6" key="1">
    <citation type="journal article" date="2013" name="Mar. Genomics">
        <title>Expression of sulfatases in Rhodopirellula baltica and the diversity of sulfatases in the genus Rhodopirellula.</title>
        <authorList>
            <person name="Wegner C.E."/>
            <person name="Richter-Heitmann T."/>
            <person name="Klindworth A."/>
            <person name="Klockow C."/>
            <person name="Richter M."/>
            <person name="Achstetter T."/>
            <person name="Glockner F.O."/>
            <person name="Harder J."/>
        </authorList>
    </citation>
    <scope>NUCLEOTIDE SEQUENCE [LARGE SCALE GENOMIC DNA]</scope>
    <source>
        <strain evidence="5 6">WH47</strain>
    </source>
</reference>
<evidence type="ECO:0000313" key="5">
    <source>
        <dbReference type="EMBL" id="EGF26091.1"/>
    </source>
</evidence>
<dbReference type="PATRIC" id="fig|991778.3.peg.4251"/>
<feature type="binding site" evidence="2">
    <location>
        <position position="26"/>
    </location>
    <ligand>
        <name>Mg(2+)</name>
        <dbReference type="ChEBI" id="CHEBI:18420"/>
        <label>4</label>
    </ligand>
</feature>
<feature type="binding site" evidence="2">
    <location>
        <position position="200"/>
    </location>
    <ligand>
        <name>ATP</name>
        <dbReference type="ChEBI" id="CHEBI:30616"/>
    </ligand>
</feature>
<feature type="binding site" evidence="2">
    <location>
        <position position="50"/>
    </location>
    <ligand>
        <name>Mg(2+)</name>
        <dbReference type="ChEBI" id="CHEBI:18420"/>
        <label>1</label>
    </ligand>
</feature>
<dbReference type="InterPro" id="IPR010918">
    <property type="entry name" value="PurM-like_C_dom"/>
</dbReference>
<feature type="binding site" evidence="2">
    <location>
        <position position="26"/>
    </location>
    <ligand>
        <name>Mg(2+)</name>
        <dbReference type="ChEBI" id="CHEBI:18420"/>
        <label>3</label>
    </ligand>
</feature>
<dbReference type="GO" id="GO:0005524">
    <property type="term" value="F:ATP binding"/>
    <property type="evidence" value="ECO:0007669"/>
    <property type="project" value="UniProtKB-UniRule"/>
</dbReference>
<evidence type="ECO:0000259" key="3">
    <source>
        <dbReference type="Pfam" id="PF00586"/>
    </source>
</evidence>
<dbReference type="EC" id="2.7.4.16" evidence="2"/>
<dbReference type="SUPFAM" id="SSF55326">
    <property type="entry name" value="PurM N-terminal domain-like"/>
    <property type="match status" value="1"/>
</dbReference>
<feature type="domain" description="PurM-like N-terminal" evidence="3">
    <location>
        <begin position="24"/>
        <end position="144"/>
    </location>
</feature>
<feature type="binding site" evidence="2">
    <location>
        <position position="57"/>
    </location>
    <ligand>
        <name>substrate</name>
    </ligand>
</feature>
<dbReference type="EMBL" id="AFAR01000197">
    <property type="protein sequence ID" value="EGF26091.1"/>
    <property type="molecule type" value="Genomic_DNA"/>
</dbReference>
<accession>F2AWA9</accession>
<dbReference type="InterPro" id="IPR016188">
    <property type="entry name" value="PurM-like_N"/>
</dbReference>
<keyword evidence="2" id="KW-0460">Magnesium</keyword>
<keyword evidence="2 5" id="KW-0418">Kinase</keyword>
<feature type="binding site" evidence="2">
    <location>
        <position position="79"/>
    </location>
    <ligand>
        <name>Mg(2+)</name>
        <dbReference type="ChEBI" id="CHEBI:18420"/>
        <label>4</label>
    </ligand>
</feature>
<dbReference type="Pfam" id="PF00586">
    <property type="entry name" value="AIRS"/>
    <property type="match status" value="1"/>
</dbReference>
<dbReference type="Gene3D" id="3.90.650.10">
    <property type="entry name" value="PurM-like C-terminal domain"/>
    <property type="match status" value="1"/>
</dbReference>
<dbReference type="PANTHER" id="PTHR30270:SF0">
    <property type="entry name" value="THIAMINE-MONOPHOSPHATE KINASE"/>
    <property type="match status" value="1"/>
</dbReference>
<evidence type="ECO:0000313" key="6">
    <source>
        <dbReference type="Proteomes" id="UP000006222"/>
    </source>
</evidence>
<keyword evidence="1 2" id="KW-0784">Thiamine biosynthesis</keyword>
<feature type="binding site" evidence="2">
    <location>
        <begin position="126"/>
        <end position="127"/>
    </location>
    <ligand>
        <name>ATP</name>
        <dbReference type="ChEBI" id="CHEBI:30616"/>
    </ligand>
</feature>
<evidence type="ECO:0000259" key="4">
    <source>
        <dbReference type="Pfam" id="PF02769"/>
    </source>
</evidence>
<gene>
    <name evidence="2" type="primary">thiL</name>
    <name evidence="5" type="ORF">RBWH47_05933</name>
</gene>
<dbReference type="UniPathway" id="UPA00060">
    <property type="reaction ID" value="UER00142"/>
</dbReference>
<dbReference type="GO" id="GO:0000287">
    <property type="term" value="F:magnesium ion binding"/>
    <property type="evidence" value="ECO:0007669"/>
    <property type="project" value="UniProtKB-UniRule"/>
</dbReference>
<protein>
    <recommendedName>
        <fullName evidence="2">Thiamine-monophosphate kinase</fullName>
        <shortName evidence="2">TMP kinase</shortName>
        <shortName evidence="2">Thiamine-phosphate kinase</shortName>
        <ecNumber evidence="2">2.7.4.16</ecNumber>
    </recommendedName>
</protein>
<feature type="binding site" evidence="2">
    <location>
        <position position="127"/>
    </location>
    <ligand>
        <name>Mg(2+)</name>
        <dbReference type="ChEBI" id="CHEBI:18420"/>
        <label>1</label>
    </ligand>
</feature>
<feature type="binding site" evidence="2">
    <location>
        <position position="50"/>
    </location>
    <ligand>
        <name>Mg(2+)</name>
        <dbReference type="ChEBI" id="CHEBI:18420"/>
        <label>2</label>
    </ligand>
</feature>
<dbReference type="RefSeq" id="WP_007327919.1">
    <property type="nucleotide sequence ID" value="NZ_AFAR01000197.1"/>
</dbReference>
<feature type="binding site" evidence="2">
    <location>
        <position position="79"/>
    </location>
    <ligand>
        <name>Mg(2+)</name>
        <dbReference type="ChEBI" id="CHEBI:18420"/>
        <label>2</label>
    </ligand>
</feature>
<dbReference type="InterPro" id="IPR036676">
    <property type="entry name" value="PurM-like_C_sf"/>
</dbReference>
<feature type="binding site" evidence="2">
    <location>
        <position position="79"/>
    </location>
    <ligand>
        <name>Mg(2+)</name>
        <dbReference type="ChEBI" id="CHEBI:18420"/>
        <label>3</label>
    </ligand>
</feature>
<sequence length="316" mass="33804">MEQSFLAYLRGRTRQLPQVAVGIGDDAAVIDWPGSVSSDQPHLRQVACTDQILDGVDFRSEEQSLSDIGFKAMAINLSDIAAMGATPSSALVTLALPTENATEIAGEVYEGILEAAQKYQVAIAGGDLSTYDGPLSISITILGWTEQPWLRTGAEEGDALFVTGALGGSLLGRHLRPEPRVELAAKLKQTVSVHAAIDVSDGFSLDLDRMLAASRMGAELELETLPISEAAHQFAEKSGRTPLEHAWSDGEDFELIFCVAPEEAAIIESTDWGVPVTRVGKVVGRTGLWKRVATSKFERVFPQGFVHGETDVAAAN</sequence>